<dbReference type="PANTHER" id="PTHR11533:SF172">
    <property type="entry name" value="AMINOPEPTIDASE N"/>
    <property type="match status" value="1"/>
</dbReference>
<feature type="binding site" evidence="18">
    <location>
        <position position="1356"/>
    </location>
    <ligand>
        <name>Zn(2+)</name>
        <dbReference type="ChEBI" id="CHEBI:29105"/>
        <note>catalytic</note>
    </ligand>
</feature>
<dbReference type="CDD" id="cd09601">
    <property type="entry name" value="M1_APN-Q_like"/>
    <property type="match status" value="2"/>
</dbReference>
<evidence type="ECO:0000313" key="26">
    <source>
        <dbReference type="Proteomes" id="UP000515152"/>
    </source>
</evidence>
<evidence type="ECO:0000256" key="16">
    <source>
        <dbReference type="ARBA" id="ARBA00023180"/>
    </source>
</evidence>
<feature type="chain" id="PRO_5027774095" evidence="22">
    <location>
        <begin position="17"/>
        <end position="1933"/>
    </location>
</feature>
<dbReference type="GO" id="GO:0043171">
    <property type="term" value="P:peptide catabolic process"/>
    <property type="evidence" value="ECO:0007669"/>
    <property type="project" value="TreeGrafter"/>
</dbReference>
<dbReference type="Proteomes" id="UP000515152">
    <property type="component" value="Chromosome 20"/>
</dbReference>
<evidence type="ECO:0000256" key="15">
    <source>
        <dbReference type="ARBA" id="ARBA00023157"/>
    </source>
</evidence>
<feature type="binding site" evidence="18">
    <location>
        <position position="1375"/>
    </location>
    <ligand>
        <name>Zn(2+)</name>
        <dbReference type="ChEBI" id="CHEBI:29105"/>
        <note>catalytic</note>
    </ligand>
</feature>
<dbReference type="Gene3D" id="1.10.390.10">
    <property type="entry name" value="Neutral Protease Domain 2"/>
    <property type="match status" value="2"/>
</dbReference>
<dbReference type="InterPro" id="IPR014782">
    <property type="entry name" value="Peptidase_M1_dom"/>
</dbReference>
<feature type="coiled-coil region" evidence="20">
    <location>
        <begin position="921"/>
        <end position="948"/>
    </location>
</feature>
<evidence type="ECO:0000256" key="12">
    <source>
        <dbReference type="ARBA" id="ARBA00022989"/>
    </source>
</evidence>
<comment type="similarity">
    <text evidence="2">Belongs to the peptidase M1 family.</text>
</comment>
<feature type="compositionally biased region" description="Low complexity" evidence="21">
    <location>
        <begin position="1014"/>
        <end position="1030"/>
    </location>
</feature>
<keyword evidence="4" id="KW-0031">Aminopeptidase</keyword>
<dbReference type="RefSeq" id="XP_012674906.2">
    <property type="nucleotide sequence ID" value="XM_012819452.3"/>
</dbReference>
<feature type="domain" description="Peptidase M1 membrane alanine aminopeptidase" evidence="23">
    <location>
        <begin position="303"/>
        <end position="529"/>
    </location>
</feature>
<feature type="signal peptide" evidence="22">
    <location>
        <begin position="1"/>
        <end position="16"/>
    </location>
</feature>
<comment type="cofactor">
    <cofactor evidence="18">
        <name>Zn(2+)</name>
        <dbReference type="ChEBI" id="CHEBI:29105"/>
    </cofactor>
    <text evidence="18">Binds 1 zinc ion per subunit.</text>
</comment>
<dbReference type="SUPFAM" id="SSF55486">
    <property type="entry name" value="Metalloproteases ('zincins'), catalytic domain"/>
    <property type="match status" value="2"/>
</dbReference>
<dbReference type="InterPro" id="IPR024571">
    <property type="entry name" value="ERAP1-like_C_dom"/>
</dbReference>
<feature type="region of interest" description="Disordered" evidence="21">
    <location>
        <begin position="1010"/>
        <end position="1039"/>
    </location>
</feature>
<evidence type="ECO:0000256" key="8">
    <source>
        <dbReference type="ARBA" id="ARBA00022723"/>
    </source>
</evidence>
<dbReference type="GO" id="GO:0005886">
    <property type="term" value="C:plasma membrane"/>
    <property type="evidence" value="ECO:0007669"/>
    <property type="project" value="UniProtKB-SubCell"/>
</dbReference>
<keyword evidence="13" id="KW-0482">Metalloprotease</keyword>
<dbReference type="InterPro" id="IPR050344">
    <property type="entry name" value="Peptidase_M1_aminopeptidases"/>
</dbReference>
<dbReference type="Gene3D" id="2.60.40.1730">
    <property type="entry name" value="tricorn interacting facor f3 domain"/>
    <property type="match status" value="2"/>
</dbReference>
<dbReference type="Pfam" id="PF11838">
    <property type="entry name" value="ERAP1_C"/>
    <property type="match status" value="2"/>
</dbReference>
<dbReference type="GO" id="GO:0005615">
    <property type="term" value="C:extracellular space"/>
    <property type="evidence" value="ECO:0007669"/>
    <property type="project" value="TreeGrafter"/>
</dbReference>
<keyword evidence="26" id="KW-1185">Reference proteome</keyword>
<feature type="site" description="Transition state stabilizer" evidence="19">
    <location>
        <position position="1441"/>
    </location>
</feature>
<dbReference type="Pfam" id="PF01433">
    <property type="entry name" value="Peptidase_M1"/>
    <property type="match status" value="2"/>
</dbReference>
<feature type="domain" description="Aminopeptidase N-like N-terminal" evidence="25">
    <location>
        <begin position="67"/>
        <end position="264"/>
    </location>
</feature>
<feature type="domain" description="ERAP1-like C-terminal" evidence="24">
    <location>
        <begin position="605"/>
        <end position="937"/>
    </location>
</feature>
<dbReference type="FunFam" id="1.10.390.10:FF:000016">
    <property type="entry name" value="Glutamyl aminopeptidase"/>
    <property type="match status" value="1"/>
</dbReference>
<evidence type="ECO:0000256" key="3">
    <source>
        <dbReference type="ARBA" id="ARBA00011738"/>
    </source>
</evidence>
<keyword evidence="7" id="KW-0812">Transmembrane</keyword>
<evidence type="ECO:0000259" key="24">
    <source>
        <dbReference type="Pfam" id="PF11838"/>
    </source>
</evidence>
<keyword evidence="15" id="KW-1015">Disulfide bond</keyword>
<evidence type="ECO:0000256" key="14">
    <source>
        <dbReference type="ARBA" id="ARBA00023136"/>
    </source>
</evidence>
<dbReference type="FunFam" id="1.10.390.10:FF:000013">
    <property type="entry name" value="Aminopeptidase N"/>
    <property type="match status" value="1"/>
</dbReference>
<evidence type="ECO:0000256" key="10">
    <source>
        <dbReference type="ARBA" id="ARBA00022833"/>
    </source>
</evidence>
<dbReference type="KEGG" id="char:105893100"/>
<sequence length="1933" mass="220257">MAGLSVMMFLISFAEANAVLDTITPAFGLPVDSLAVSSLTTTPTQTPASTSTPQPWERYRLPDTLSPIHYNITLWPRLEKDEHGMYIFTGHSSVEFKCVKETDLILIHSNQLNLTKFNGHHATLTRLDAAAAPAIKTTWLQETTQYLVIQLNGKLVPGKSYQLYTRFQGELADDMTGFYRSHYTEGAETKVVAASHLQPTDAREVFPCFDEPVQKAVFHVTILHDHGTVALSNSMETGVLNITVDGHDVSQTTFKPSKPMSTYLVAFVVCDYSHIKTHKLPDVLIRLWAKREFLAGRYGDHVLNITVRLLTQLEAIFNITFPLTKYDQVALPVYSAFPMENWGLVTYSELVVWYDPKLSPHKDREWVTVIVAHELIHTWFGNLVTLKWWNDLWLNEGFASYFSYVVASRVEPDMDLMDMMMLIFPKEIMVEDAQVDSGPLSCPEEEVNTPEEIRGVFTQVTYSKGTLVLHMLSSFLTETVFIQGLTTYLKQFSYRNVAPANLWDHLQTAVAGSPDLSLPAPVAEIMNRWIVQMGFPLVTIDTTTGTISQKHFLLNPEAVVQRPSIYNYEWIIPVRWMKDGIEQHMVWLLTKKDEHEALKTAGTEWVLANVNMSGYYRVNYDLENWHRLITQLDADHEVIPVVNRARIIDDAFNLARAKVINTTLALRTTEYLWRERELLPWDAALDNLEHIFLTFEHSKVYAPMQYGSVFQVYLKKQVQPLFKYFENITSNWTDIPSRHTDKYTQSNVISLACKVGLEECRQLVTAWYREWMNNPDANPIPPHLKQKVYCAALAEGGVSEWDFGWEMYHHRVSATERNHSDMLRALACAHMPSLLQRYLRYMMDPDKNLMLDIVETTEYIADNVLGESVSWNFVVTKWDDIMYSYGPESNELADLILKVTKRFSSKEKVDELQRFREVLLRARLDSAVRAVEKAIQKTEENIIWVEENQEQVLEWCSRAGNIRGESMGKVFQFSTTVVVVVIVLGAASVATIIALSVVYSQEKLKNAVQPTVQPTEEASTTKPATTTPTPSNEPWDKYRLPDTLKPSKYNVTLWPRLEKDDHGMYIFTGHSTVDFECVKETDLILIHSNKLNLTTFNGRHATLTGLDRAAAPTIKTTWLQETTHYLVIQLNGKLVQGQSYQLYTSFTGELADDLGGFYRSEYYEGSELKVVATTQMQPTDARKAFPCFDEPALKAIFHMTLIHDRKTVALANGMETGTVNTTMEGMQVSITTFEPTLTMSTYLLAMVICEFDFIRTPEAEQVLIRIWARPRAIAEGQGDYALNKTGPILEFFEGYYNATYPLDKSDQIALPDFSAGAMENWGLITYRETALLYDPKMSSNGDKEWVATVIAHELAHMWFGNLVTMKWWNDLWLNEGFATYVSYLGADKAEPEWKVKDLFVLSTVHGVMGVDALASSHPLSYPEAEINTPAQISELFDSITYSKGGSVLRMLSEFLTEPVFSKGLSTYLNEFAYQNTVYTDLWKHLQAAVDKNPTPLQLPETIEVIMNRWILQMGFPVVTIDTTTGTISQKHFLTDPDSVVDRPSIYKYEWIVPITWSKNRLPQEPKWLVTKSTLHTPMKTTEWVLANLNVVGFYRVNYDLANWERLLTQLSKDHTVIPVINRAQIVDDAFNLARAKIIDTVLALRTTQYLSKEIDYMPWQSTVRSLDYYFLMFDRTELYGTMQKYLKKQVEPLFTHFATITGNWATVPSGHNDQYNQVLAISLACKVGVAGCADLTLGWFKEWMTNPQTYTIHPNLKQTMYCNGIAAGGVDEWDFAWQMFKNTSNAAEAEKLLYALSCTKVPWLLNRYLQYSLDPNMVRKQDATFSIVYIAGNVIGQPLAWDFIRANWAFIYNDYGGGGLSFGRLITGVTERFSTDFELKQLLSFKAEHAETGFGSATIALDQAIEKTAANIKWVAENKEKVSQWLSTAVRQQ</sequence>
<feature type="binding site" evidence="18">
    <location>
        <position position="1352"/>
    </location>
    <ligand>
        <name>Zn(2+)</name>
        <dbReference type="ChEBI" id="CHEBI:29105"/>
        <note>catalytic</note>
    </ligand>
</feature>
<dbReference type="GO" id="GO:0008270">
    <property type="term" value="F:zinc ion binding"/>
    <property type="evidence" value="ECO:0007669"/>
    <property type="project" value="InterPro"/>
</dbReference>
<evidence type="ECO:0000256" key="19">
    <source>
        <dbReference type="PIRSR" id="PIRSR634016-4"/>
    </source>
</evidence>
<dbReference type="FunFam" id="2.60.40.1730:FF:000001">
    <property type="entry name" value="Leucyl-cystinyl aminopeptidase"/>
    <property type="match status" value="2"/>
</dbReference>
<keyword evidence="9" id="KW-0378">Hydrolase</keyword>
<dbReference type="InterPro" id="IPR042097">
    <property type="entry name" value="Aminopeptidase_N-like_N_sf"/>
</dbReference>
<evidence type="ECO:0000256" key="13">
    <source>
        <dbReference type="ARBA" id="ARBA00023049"/>
    </source>
</evidence>
<keyword evidence="11" id="KW-0735">Signal-anchor</keyword>
<dbReference type="Pfam" id="PF17900">
    <property type="entry name" value="Peptidase_M1_N"/>
    <property type="match status" value="2"/>
</dbReference>
<evidence type="ECO:0000256" key="5">
    <source>
        <dbReference type="ARBA" id="ARBA00022475"/>
    </source>
</evidence>
<dbReference type="GO" id="GO:0006508">
    <property type="term" value="P:proteolysis"/>
    <property type="evidence" value="ECO:0007669"/>
    <property type="project" value="UniProtKB-KW"/>
</dbReference>
<organism evidence="26 27">
    <name type="scientific">Clupea harengus</name>
    <name type="common">Atlantic herring</name>
    <dbReference type="NCBI Taxonomy" id="7950"/>
    <lineage>
        <taxon>Eukaryota</taxon>
        <taxon>Metazoa</taxon>
        <taxon>Chordata</taxon>
        <taxon>Craniata</taxon>
        <taxon>Vertebrata</taxon>
        <taxon>Euteleostomi</taxon>
        <taxon>Actinopterygii</taxon>
        <taxon>Neopterygii</taxon>
        <taxon>Teleostei</taxon>
        <taxon>Clupei</taxon>
        <taxon>Clupeiformes</taxon>
        <taxon>Clupeoidei</taxon>
        <taxon>Clupeidae</taxon>
        <taxon>Clupea</taxon>
    </lineage>
</organism>
<evidence type="ECO:0000256" key="6">
    <source>
        <dbReference type="ARBA" id="ARBA00022670"/>
    </source>
</evidence>
<feature type="domain" description="Peptidase M1 membrane alanine aminopeptidase" evidence="23">
    <location>
        <begin position="1280"/>
        <end position="1509"/>
    </location>
</feature>
<evidence type="ECO:0000256" key="20">
    <source>
        <dbReference type="SAM" id="Coils"/>
    </source>
</evidence>
<dbReference type="PRINTS" id="PR00756">
    <property type="entry name" value="ALADIPTASE"/>
</dbReference>
<dbReference type="Gene3D" id="1.25.50.20">
    <property type="match status" value="2"/>
</dbReference>
<proteinExistence type="inferred from homology"/>
<dbReference type="GO" id="GO:0070006">
    <property type="term" value="F:metalloaminopeptidase activity"/>
    <property type="evidence" value="ECO:0007669"/>
    <property type="project" value="TreeGrafter"/>
</dbReference>
<keyword evidence="12" id="KW-1133">Transmembrane helix</keyword>
<evidence type="ECO:0000256" key="11">
    <source>
        <dbReference type="ARBA" id="ARBA00022968"/>
    </source>
</evidence>
<evidence type="ECO:0000256" key="4">
    <source>
        <dbReference type="ARBA" id="ARBA00022438"/>
    </source>
</evidence>
<keyword evidence="14" id="KW-0472">Membrane</keyword>
<keyword evidence="16" id="KW-0325">Glycoprotein</keyword>
<dbReference type="InterPro" id="IPR001930">
    <property type="entry name" value="Peptidase_M1"/>
</dbReference>
<evidence type="ECO:0000259" key="25">
    <source>
        <dbReference type="Pfam" id="PF17900"/>
    </source>
</evidence>
<dbReference type="InterPro" id="IPR045357">
    <property type="entry name" value="Aminopeptidase_N-like_N"/>
</dbReference>
<keyword evidence="20" id="KW-0175">Coiled coil</keyword>
<keyword evidence="8 18" id="KW-0479">Metal-binding</keyword>
<dbReference type="GO" id="GO:0005737">
    <property type="term" value="C:cytoplasm"/>
    <property type="evidence" value="ECO:0007669"/>
    <property type="project" value="TreeGrafter"/>
</dbReference>
<reference evidence="27" key="1">
    <citation type="submission" date="2025-08" db="UniProtKB">
        <authorList>
            <consortium name="RefSeq"/>
        </authorList>
    </citation>
    <scope>IDENTIFICATION</scope>
</reference>
<evidence type="ECO:0000256" key="22">
    <source>
        <dbReference type="SAM" id="SignalP"/>
    </source>
</evidence>
<keyword evidence="10 18" id="KW-0862">Zinc</keyword>
<comment type="subunit">
    <text evidence="3">Homodimer.</text>
</comment>
<evidence type="ECO:0000259" key="23">
    <source>
        <dbReference type="Pfam" id="PF01433"/>
    </source>
</evidence>
<protein>
    <submittedName>
        <fullName evidence="27">Aminopeptidase N-like</fullName>
    </submittedName>
</protein>
<keyword evidence="5" id="KW-1003">Cell membrane</keyword>
<dbReference type="InterPro" id="IPR034016">
    <property type="entry name" value="M1_APN-typ"/>
</dbReference>
<feature type="domain" description="ERAP1-like C-terminal" evidence="24">
    <location>
        <begin position="1583"/>
        <end position="1908"/>
    </location>
</feature>
<dbReference type="GeneID" id="105893100"/>
<evidence type="ECO:0000256" key="2">
    <source>
        <dbReference type="ARBA" id="ARBA00010136"/>
    </source>
</evidence>
<feature type="active site" description="Proton acceptor" evidence="17">
    <location>
        <position position="1353"/>
    </location>
</feature>
<name>A0A6P3VLA7_CLUHA</name>
<dbReference type="GO" id="GO:0042277">
    <property type="term" value="F:peptide binding"/>
    <property type="evidence" value="ECO:0007669"/>
    <property type="project" value="TreeGrafter"/>
</dbReference>
<dbReference type="FunFam" id="2.60.40.1910:FF:000005">
    <property type="entry name" value="Aminopeptidase"/>
    <property type="match status" value="1"/>
</dbReference>
<comment type="subcellular location">
    <subcellularLocation>
        <location evidence="1">Cell membrane</location>
        <topology evidence="1">Single-pass type II membrane protein</topology>
    </subcellularLocation>
</comment>
<evidence type="ECO:0000256" key="7">
    <source>
        <dbReference type="ARBA" id="ARBA00022692"/>
    </source>
</evidence>
<evidence type="ECO:0000256" key="9">
    <source>
        <dbReference type="ARBA" id="ARBA00022801"/>
    </source>
</evidence>
<dbReference type="InterPro" id="IPR027268">
    <property type="entry name" value="Peptidase_M4/M1_CTD_sf"/>
</dbReference>
<dbReference type="PANTHER" id="PTHR11533">
    <property type="entry name" value="PROTEASE M1 ZINC METALLOPROTEASE"/>
    <property type="match status" value="1"/>
</dbReference>
<keyword evidence="22" id="KW-0732">Signal</keyword>
<accession>A0A6P3VLA7</accession>
<dbReference type="SUPFAM" id="SSF63737">
    <property type="entry name" value="Leukotriene A4 hydrolase N-terminal domain"/>
    <property type="match status" value="2"/>
</dbReference>
<dbReference type="OrthoDB" id="510539at2759"/>
<dbReference type="FunFam" id="1.25.50.20:FF:000012">
    <property type="entry name" value="Aminopeptidase N"/>
    <property type="match status" value="2"/>
</dbReference>
<evidence type="ECO:0000256" key="21">
    <source>
        <dbReference type="SAM" id="MobiDB-lite"/>
    </source>
</evidence>
<dbReference type="Gene3D" id="2.60.40.1910">
    <property type="match status" value="2"/>
</dbReference>
<evidence type="ECO:0000256" key="17">
    <source>
        <dbReference type="PIRSR" id="PIRSR634016-1"/>
    </source>
</evidence>
<keyword evidence="6" id="KW-0645">Protease</keyword>
<gene>
    <name evidence="27" type="primary">LOC105893100</name>
</gene>
<evidence type="ECO:0000313" key="27">
    <source>
        <dbReference type="RefSeq" id="XP_012674906.2"/>
    </source>
</evidence>
<feature type="domain" description="Aminopeptidase N-like N-terminal" evidence="25">
    <location>
        <begin position="1045"/>
        <end position="1243"/>
    </location>
</feature>
<evidence type="ECO:0000256" key="18">
    <source>
        <dbReference type="PIRSR" id="PIRSR634016-3"/>
    </source>
</evidence>
<evidence type="ECO:0000256" key="1">
    <source>
        <dbReference type="ARBA" id="ARBA00004401"/>
    </source>
</evidence>